<organism evidence="8 9">
    <name type="scientific">Sphingomonas sanguinis</name>
    <dbReference type="NCBI Taxonomy" id="33051"/>
    <lineage>
        <taxon>Bacteria</taxon>
        <taxon>Pseudomonadati</taxon>
        <taxon>Pseudomonadota</taxon>
        <taxon>Alphaproteobacteria</taxon>
        <taxon>Sphingomonadales</taxon>
        <taxon>Sphingomonadaceae</taxon>
        <taxon>Sphingomonas</taxon>
    </lineage>
</organism>
<feature type="transmembrane region" description="Helical" evidence="6">
    <location>
        <begin position="397"/>
        <end position="415"/>
    </location>
</feature>
<feature type="transmembrane region" description="Helical" evidence="6">
    <location>
        <begin position="224"/>
        <end position="240"/>
    </location>
</feature>
<evidence type="ECO:0000256" key="6">
    <source>
        <dbReference type="SAM" id="Phobius"/>
    </source>
</evidence>
<comment type="caution">
    <text evidence="8">The sequence shown here is derived from an EMBL/GenBank/DDBJ whole genome shotgun (WGS) entry which is preliminary data.</text>
</comment>
<dbReference type="Proteomes" id="UP001292182">
    <property type="component" value="Unassembled WGS sequence"/>
</dbReference>
<gene>
    <name evidence="8" type="ORF">N4G62_07280</name>
</gene>
<dbReference type="RefSeq" id="WP_322539044.1">
    <property type="nucleotide sequence ID" value="NZ_JAOBTW010000007.1"/>
</dbReference>
<evidence type="ECO:0000256" key="2">
    <source>
        <dbReference type="ARBA" id="ARBA00022692"/>
    </source>
</evidence>
<dbReference type="EMBL" id="JAOBTW010000007">
    <property type="protein sequence ID" value="MDZ7281826.1"/>
    <property type="molecule type" value="Genomic_DNA"/>
</dbReference>
<evidence type="ECO:0000256" key="4">
    <source>
        <dbReference type="ARBA" id="ARBA00023136"/>
    </source>
</evidence>
<keyword evidence="3 6" id="KW-1133">Transmembrane helix</keyword>
<keyword evidence="9" id="KW-1185">Reference proteome</keyword>
<proteinExistence type="predicted"/>
<sequence length="490" mass="52751">MRSFGISGSSGTDVTGSPTNRSGEAAPSPGLGGLGLSGLGLGDWAMHILVFMGLNWVLLFSNLAGMFMPGLGAVGHQGGYVVALALALYGVATAGRLSPAPLPPVTIIIALLWCWVSVSWAIDADTAVRKLMLTSCVIVTAFAVVPQIGYERAVAILRQQMLVALVLSYLLVLLWPTMGIQSRLGTFDEVGGWRGIMVDKNSCGAFCAAMALLFLFDAGKLKPLLRWGAFLAAIVFLIGTRSKTAMGILVAIIPIGFLVLRYNPAFRLLLVPVAVCGAIFVFLAWNRLLLPFERALYDPEAFTGRGMIWKTLVGYIRDHWLLGAGYGSFWGIGPRSPVFIYTDLTWVQALFVGHNGYLDVWSQVGLPGLLLVLLAVFVVPFLRMFKSRTLAPSRRALLCALMLFILGDNVTESTLFDRDTLLNIFAMIVIALIGAGERDGRPAIMMRGRSLRSGTVRASHALRGNLQANRAATMSGIDATPDQAKSGENR</sequence>
<feature type="compositionally biased region" description="Polar residues" evidence="5">
    <location>
        <begin position="1"/>
        <end position="22"/>
    </location>
</feature>
<name>A0ABU5LQ14_9SPHN</name>
<evidence type="ECO:0000313" key="9">
    <source>
        <dbReference type="Proteomes" id="UP001292182"/>
    </source>
</evidence>
<evidence type="ECO:0000256" key="1">
    <source>
        <dbReference type="ARBA" id="ARBA00004141"/>
    </source>
</evidence>
<evidence type="ECO:0000256" key="5">
    <source>
        <dbReference type="SAM" id="MobiDB-lite"/>
    </source>
</evidence>
<evidence type="ECO:0000313" key="8">
    <source>
        <dbReference type="EMBL" id="MDZ7281826.1"/>
    </source>
</evidence>
<feature type="transmembrane region" description="Helical" evidence="6">
    <location>
        <begin position="364"/>
        <end position="385"/>
    </location>
</feature>
<feature type="transmembrane region" description="Helical" evidence="6">
    <location>
        <begin position="44"/>
        <end position="67"/>
    </location>
</feature>
<evidence type="ECO:0000259" key="7">
    <source>
        <dbReference type="Pfam" id="PF04932"/>
    </source>
</evidence>
<feature type="transmembrane region" description="Helical" evidence="6">
    <location>
        <begin position="268"/>
        <end position="285"/>
    </location>
</feature>
<comment type="subcellular location">
    <subcellularLocation>
        <location evidence="1">Membrane</location>
        <topology evidence="1">Multi-pass membrane protein</topology>
    </subcellularLocation>
</comment>
<dbReference type="GO" id="GO:0016874">
    <property type="term" value="F:ligase activity"/>
    <property type="evidence" value="ECO:0007669"/>
    <property type="project" value="UniProtKB-KW"/>
</dbReference>
<feature type="domain" description="O-antigen ligase-related" evidence="7">
    <location>
        <begin position="229"/>
        <end position="373"/>
    </location>
</feature>
<protein>
    <submittedName>
        <fullName evidence="8">O-antigen ligase family protein</fullName>
    </submittedName>
</protein>
<dbReference type="Pfam" id="PF04932">
    <property type="entry name" value="Wzy_C"/>
    <property type="match status" value="1"/>
</dbReference>
<dbReference type="InterPro" id="IPR051533">
    <property type="entry name" value="WaaL-like"/>
</dbReference>
<evidence type="ECO:0000256" key="3">
    <source>
        <dbReference type="ARBA" id="ARBA00022989"/>
    </source>
</evidence>
<accession>A0ABU5LQ14</accession>
<dbReference type="InterPro" id="IPR007016">
    <property type="entry name" value="O-antigen_ligase-rel_domated"/>
</dbReference>
<keyword evidence="2 6" id="KW-0812">Transmembrane</keyword>
<dbReference type="PANTHER" id="PTHR37422:SF13">
    <property type="entry name" value="LIPOPOLYSACCHARIDE BIOSYNTHESIS PROTEIN PA4999-RELATED"/>
    <property type="match status" value="1"/>
</dbReference>
<feature type="transmembrane region" description="Helical" evidence="6">
    <location>
        <begin position="161"/>
        <end position="180"/>
    </location>
</feature>
<dbReference type="PANTHER" id="PTHR37422">
    <property type="entry name" value="TEICHURONIC ACID BIOSYNTHESIS PROTEIN TUAE"/>
    <property type="match status" value="1"/>
</dbReference>
<keyword evidence="4 6" id="KW-0472">Membrane</keyword>
<reference evidence="9" key="1">
    <citation type="submission" date="2023-07" db="EMBL/GenBank/DDBJ databases">
        <title>Whole genome sequence analysis of rice epiphytic Sphingomonas sanguinis OsEp_Plm_15B2.</title>
        <authorList>
            <person name="Sahu K.P."/>
            <person name="Asharani P."/>
            <person name="Reddy B."/>
            <person name="Kumar A."/>
        </authorList>
    </citation>
    <scope>NUCLEOTIDE SEQUENCE [LARGE SCALE GENOMIC DNA]</scope>
    <source>
        <strain evidence="9">OsEp_Plm_15B2</strain>
    </source>
</reference>
<feature type="transmembrane region" description="Helical" evidence="6">
    <location>
        <begin position="79"/>
        <end position="98"/>
    </location>
</feature>
<keyword evidence="8" id="KW-0436">Ligase</keyword>
<feature type="region of interest" description="Disordered" evidence="5">
    <location>
        <begin position="1"/>
        <end position="28"/>
    </location>
</feature>
<feature type="transmembrane region" description="Helical" evidence="6">
    <location>
        <begin position="104"/>
        <end position="122"/>
    </location>
</feature>
<feature type="transmembrane region" description="Helical" evidence="6">
    <location>
        <begin position="245"/>
        <end position="262"/>
    </location>
</feature>
<feature type="transmembrane region" description="Helical" evidence="6">
    <location>
        <begin position="421"/>
        <end position="437"/>
    </location>
</feature>
<feature type="transmembrane region" description="Helical" evidence="6">
    <location>
        <begin position="201"/>
        <end position="218"/>
    </location>
</feature>